<comment type="caution">
    <text evidence="1">The sequence shown here is derived from an EMBL/GenBank/DDBJ whole genome shotgun (WGS) entry which is preliminary data.</text>
</comment>
<proteinExistence type="predicted"/>
<sequence length="790" mass="88772">MGCTASKLDNEDTVRRCKERRRFMKEAVYARHHMASAHADYCRSLRLTGSALCDFAVGEQLSVSDQTPAVFIHPPNPSPPPPPPPSSTKTTANHVPPPPVKTSPSPSPSPSLHQPPPPPFSPSPHMISAPPKGHRKPPPKLPHILSESSLASTPRSQMSNHFFPTAYPVNSTYSSTPSQTSSVWNWENFRPPSPPDSEFFNRKTQEQFQTEQNHHLDADRESGSETEMETERSEYDFFQPQANNRYNLKEKENPFSDEYNNHMNSSVVDEETEREEVQCSEWGDHYSTTTSSDEEEGDKESRSEMGARSDFGSSVQQQPIYSKKSEDGVSSSASYRTREISDMKLVVRHKDLKEIVEALKENFEKAAAAGDQLSEILEISRAQLDRSFKQLKKTVYHSSSLFSSLSSSWTSKPPLAVKYRLDINSLNEPGGPKSLFSTLDRLLAWEKKLYEEVKAREGAKIEHDKKLSALQSQEYKGEDDTKLDKTKASIKRLQSLIAVSSQGVNTTSAAIIGLRDSDLVPQLVDLCHGFMYLWRSMHQFHEVQNNIVQQVRGLVNQSAKGDSTSEMHRQATRNLESIVSAWHSSFCCLIKFQRDFICSLHSWFKLTLLPVTNNNINGNSETSEAYAFCDEWKLALDRVPDTVASEAIKSFINVIHVISIKQTEELKIKKRTETASKELEKKASALRHIERKFYHSYSMVGIGLPDAGPDTGHVLDARDPLAEKKSELAACQRRVEDEMLRHSKAVEVTRAMTLNNLQTGLPGVFQALTSFSALFTEALESVCTRSYSIK</sequence>
<protein>
    <submittedName>
        <fullName evidence="1">Uncharacterized protein</fullName>
    </submittedName>
</protein>
<dbReference type="EMBL" id="CM051394">
    <property type="protein sequence ID" value="KAJ4727266.1"/>
    <property type="molecule type" value="Genomic_DNA"/>
</dbReference>
<organism evidence="1 2">
    <name type="scientific">Melia azedarach</name>
    <name type="common">Chinaberry tree</name>
    <dbReference type="NCBI Taxonomy" id="155640"/>
    <lineage>
        <taxon>Eukaryota</taxon>
        <taxon>Viridiplantae</taxon>
        <taxon>Streptophyta</taxon>
        <taxon>Embryophyta</taxon>
        <taxon>Tracheophyta</taxon>
        <taxon>Spermatophyta</taxon>
        <taxon>Magnoliopsida</taxon>
        <taxon>eudicotyledons</taxon>
        <taxon>Gunneridae</taxon>
        <taxon>Pentapetalae</taxon>
        <taxon>rosids</taxon>
        <taxon>malvids</taxon>
        <taxon>Sapindales</taxon>
        <taxon>Meliaceae</taxon>
        <taxon>Melia</taxon>
    </lineage>
</organism>
<dbReference type="Proteomes" id="UP001164539">
    <property type="component" value="Chromosome 1"/>
</dbReference>
<evidence type="ECO:0000313" key="2">
    <source>
        <dbReference type="Proteomes" id="UP001164539"/>
    </source>
</evidence>
<gene>
    <name evidence="1" type="ORF">OWV82_000390</name>
</gene>
<name>A0ACC1YU33_MELAZ</name>
<evidence type="ECO:0000313" key="1">
    <source>
        <dbReference type="EMBL" id="KAJ4727266.1"/>
    </source>
</evidence>
<reference evidence="1 2" key="1">
    <citation type="journal article" date="2023" name="Science">
        <title>Complex scaffold remodeling in plant triterpene biosynthesis.</title>
        <authorList>
            <person name="De La Pena R."/>
            <person name="Hodgson H."/>
            <person name="Liu J.C."/>
            <person name="Stephenson M.J."/>
            <person name="Martin A.C."/>
            <person name="Owen C."/>
            <person name="Harkess A."/>
            <person name="Leebens-Mack J."/>
            <person name="Jimenez L.E."/>
            <person name="Osbourn A."/>
            <person name="Sattely E.S."/>
        </authorList>
    </citation>
    <scope>NUCLEOTIDE SEQUENCE [LARGE SCALE GENOMIC DNA]</scope>
    <source>
        <strain evidence="2">cv. JPN11</strain>
        <tissue evidence="1">Leaf</tissue>
    </source>
</reference>
<keyword evidence="2" id="KW-1185">Reference proteome</keyword>
<accession>A0ACC1YU33</accession>